<comment type="caution">
    <text evidence="6">The sequence shown here is derived from an EMBL/GenBank/DDBJ whole genome shotgun (WGS) entry which is preliminary data.</text>
</comment>
<evidence type="ECO:0000313" key="7">
    <source>
        <dbReference type="Proteomes" id="UP001251528"/>
    </source>
</evidence>
<protein>
    <submittedName>
        <fullName evidence="6">Uncharacterized protein</fullName>
    </submittedName>
</protein>
<keyword evidence="7" id="KW-1185">Reference proteome</keyword>
<dbReference type="EMBL" id="JASWJB010000228">
    <property type="protein sequence ID" value="KAK2593108.1"/>
    <property type="molecule type" value="Genomic_DNA"/>
</dbReference>
<sequence length="377" mass="42242">MLSPYVSTSLRPQGAEIFASPGHLCYLYEIHATPNFIDTFTTLGGSKTTSTGAPYLLHKAEREFLATGGIKWDQVIGYTPLPDGRDTGKKDRKQRLNQDYNKVYDKFKAGGPQYDLADFPDKHEAWANKPWSEFKGVDIKESGLKFADKSGEAVGLKRNTPILFDVKHTTSDKTSGHEPSTDEKSRKEPKSKASSKFRVGSKAGGLVAFQALAPYAHDLLEKIKAWDHPVGHAVLWFDDTMKTIQEAIGGEIVPETGTNELHLKFLCFLKDLMGGPDERHPNSVDDACKRQKQQQEQQGQTEGQREKDRVKGLNQMLDVCEKVETELPADNDLRDSLLKRCQELRDKSSELEDETCAVIEGSKGKSWLNSQRNDKRN</sequence>
<keyword evidence="3" id="KW-0843">Virulence</keyword>
<gene>
    <name evidence="6" type="ORF">QQS21_009198</name>
</gene>
<evidence type="ECO:0000256" key="1">
    <source>
        <dbReference type="ARBA" id="ARBA00022656"/>
    </source>
</evidence>
<dbReference type="GO" id="GO:0090729">
    <property type="term" value="F:toxin activity"/>
    <property type="evidence" value="ECO:0007669"/>
    <property type="project" value="UniProtKB-KW"/>
</dbReference>
<evidence type="ECO:0000256" key="4">
    <source>
        <dbReference type="ARBA" id="ARBA00023157"/>
    </source>
</evidence>
<feature type="region of interest" description="Disordered" evidence="5">
    <location>
        <begin position="167"/>
        <end position="197"/>
    </location>
</feature>
<evidence type="ECO:0000256" key="2">
    <source>
        <dbReference type="ARBA" id="ARBA00022729"/>
    </source>
</evidence>
<dbReference type="SUPFAM" id="SSF56399">
    <property type="entry name" value="ADP-ribosylation"/>
    <property type="match status" value="1"/>
</dbReference>
<feature type="region of interest" description="Disordered" evidence="5">
    <location>
        <begin position="278"/>
        <end position="310"/>
    </location>
</feature>
<dbReference type="Gene3D" id="3.90.210.10">
    <property type="entry name" value="Heat-Labile Enterotoxin, subunit A"/>
    <property type="match status" value="1"/>
</dbReference>
<feature type="compositionally biased region" description="Basic and acidic residues" evidence="5">
    <location>
        <begin position="167"/>
        <end position="191"/>
    </location>
</feature>
<dbReference type="InterPro" id="IPR001144">
    <property type="entry name" value="Enterotoxin_A"/>
</dbReference>
<proteinExistence type="predicted"/>
<evidence type="ECO:0000256" key="5">
    <source>
        <dbReference type="SAM" id="MobiDB-lite"/>
    </source>
</evidence>
<organism evidence="6 7">
    <name type="scientific">Conoideocrella luteorostrata</name>
    <dbReference type="NCBI Taxonomy" id="1105319"/>
    <lineage>
        <taxon>Eukaryota</taxon>
        <taxon>Fungi</taxon>
        <taxon>Dikarya</taxon>
        <taxon>Ascomycota</taxon>
        <taxon>Pezizomycotina</taxon>
        <taxon>Sordariomycetes</taxon>
        <taxon>Hypocreomycetidae</taxon>
        <taxon>Hypocreales</taxon>
        <taxon>Clavicipitaceae</taxon>
        <taxon>Conoideocrella</taxon>
    </lineage>
</organism>
<keyword evidence="1" id="KW-0800">Toxin</keyword>
<dbReference type="Proteomes" id="UP001251528">
    <property type="component" value="Unassembled WGS sequence"/>
</dbReference>
<evidence type="ECO:0000313" key="6">
    <source>
        <dbReference type="EMBL" id="KAK2593108.1"/>
    </source>
</evidence>
<evidence type="ECO:0000256" key="3">
    <source>
        <dbReference type="ARBA" id="ARBA00023026"/>
    </source>
</evidence>
<keyword evidence="4" id="KW-1015">Disulfide bond</keyword>
<dbReference type="Pfam" id="PF01375">
    <property type="entry name" value="Enterotoxin_a"/>
    <property type="match status" value="1"/>
</dbReference>
<dbReference type="AlphaFoldDB" id="A0AAJ0CHD6"/>
<keyword evidence="2" id="KW-0732">Signal</keyword>
<feature type="compositionally biased region" description="Basic and acidic residues" evidence="5">
    <location>
        <begin position="278"/>
        <end position="289"/>
    </location>
</feature>
<name>A0AAJ0CHD6_9HYPO</name>
<accession>A0AAJ0CHD6</accession>
<reference evidence="6" key="1">
    <citation type="submission" date="2023-06" db="EMBL/GenBank/DDBJ databases">
        <title>Conoideocrella luteorostrata (Hypocreales: Clavicipitaceae), a potential biocontrol fungus for elongate hemlock scale in United States Christmas tree production areas.</title>
        <authorList>
            <person name="Barrett H."/>
            <person name="Lovett B."/>
            <person name="Macias A.M."/>
            <person name="Stajich J.E."/>
            <person name="Kasson M.T."/>
        </authorList>
    </citation>
    <scope>NUCLEOTIDE SEQUENCE</scope>
    <source>
        <strain evidence="6">ARSEF 14590</strain>
    </source>
</reference>